<keyword evidence="1" id="KW-1133">Transmembrane helix</keyword>
<proteinExistence type="predicted"/>
<sequence length="120" mass="13802">MVKTHHNRVYFVEYRSPNPYSFLPSYQFLTELVTGKEPQEGDEDMNLAEWAWRYFCEVNSMVEALDPKIKTVVVRRWWMPCLIGPTLVSLLSVMFVVRRGRSGGATVVGCNIGPEEGDDR</sequence>
<reference evidence="2" key="1">
    <citation type="submission" date="2023-04" db="EMBL/GenBank/DDBJ databases">
        <authorList>
            <person name="Vijverberg K."/>
            <person name="Xiong W."/>
            <person name="Schranz E."/>
        </authorList>
    </citation>
    <scope>NUCLEOTIDE SEQUENCE</scope>
</reference>
<keyword evidence="1" id="KW-0812">Transmembrane</keyword>
<dbReference type="AlphaFoldDB" id="A0AA36EID8"/>
<evidence type="ECO:0000313" key="2">
    <source>
        <dbReference type="EMBL" id="CAI9297941.1"/>
    </source>
</evidence>
<protein>
    <submittedName>
        <fullName evidence="2">Uncharacterized protein</fullName>
    </submittedName>
</protein>
<name>A0AA36EID8_LACSI</name>
<evidence type="ECO:0000313" key="3">
    <source>
        <dbReference type="Proteomes" id="UP001177003"/>
    </source>
</evidence>
<accession>A0AA36EID8</accession>
<keyword evidence="1" id="KW-0472">Membrane</keyword>
<gene>
    <name evidence="2" type="ORF">LSALG_LOCUS36723</name>
</gene>
<keyword evidence="3" id="KW-1185">Reference proteome</keyword>
<dbReference type="Proteomes" id="UP001177003">
    <property type="component" value="Chromosome 8"/>
</dbReference>
<organism evidence="2 3">
    <name type="scientific">Lactuca saligna</name>
    <name type="common">Willowleaf lettuce</name>
    <dbReference type="NCBI Taxonomy" id="75948"/>
    <lineage>
        <taxon>Eukaryota</taxon>
        <taxon>Viridiplantae</taxon>
        <taxon>Streptophyta</taxon>
        <taxon>Embryophyta</taxon>
        <taxon>Tracheophyta</taxon>
        <taxon>Spermatophyta</taxon>
        <taxon>Magnoliopsida</taxon>
        <taxon>eudicotyledons</taxon>
        <taxon>Gunneridae</taxon>
        <taxon>Pentapetalae</taxon>
        <taxon>asterids</taxon>
        <taxon>campanulids</taxon>
        <taxon>Asterales</taxon>
        <taxon>Asteraceae</taxon>
        <taxon>Cichorioideae</taxon>
        <taxon>Cichorieae</taxon>
        <taxon>Lactucinae</taxon>
        <taxon>Lactuca</taxon>
    </lineage>
</organism>
<feature type="transmembrane region" description="Helical" evidence="1">
    <location>
        <begin position="77"/>
        <end position="97"/>
    </location>
</feature>
<evidence type="ECO:0000256" key="1">
    <source>
        <dbReference type="SAM" id="Phobius"/>
    </source>
</evidence>
<dbReference type="EMBL" id="OX465084">
    <property type="protein sequence ID" value="CAI9297941.1"/>
    <property type="molecule type" value="Genomic_DNA"/>
</dbReference>